<sequence>MKVFKLFYSLIKAYKTMIITNIILVVAIAVPISIVYTNSLTATFEPVIMNIGIVNHDQGDPVTDHMISYLDNQSNVSSVEDDPEVIADTLYYNDADYILEIPAGFGQSLLNSNVLALEKNVSPGTKTATYVDTMIENYISNFQILNTGTTDINDPDAVQATLDKIEASMASNIEVTTATATNLDADLLGFGASYTHYAAYALMMTLIAIFGLPMVSMRNPEIVKRDTMGHISPTQRNSELFLACTVFGIGFWLLLMVIAAIIYGLDTLTSSHGILLVMSSFVSMLGIEQMAFFLATVAPNKGIISFMSTGVSLFFAFTSGLFVPRDFVSPVMQQIAQIASPIWQVKTDEIILSAEQLSQNQLDTIYQYMGTQVLIALAFVALTYMYRAYQSDNLKTA</sequence>
<dbReference type="GO" id="GO:0140359">
    <property type="term" value="F:ABC-type transporter activity"/>
    <property type="evidence" value="ECO:0007669"/>
    <property type="project" value="InterPro"/>
</dbReference>
<feature type="transmembrane region" description="Helical" evidence="5">
    <location>
        <begin position="365"/>
        <end position="386"/>
    </location>
</feature>
<evidence type="ECO:0000256" key="4">
    <source>
        <dbReference type="ARBA" id="ARBA00023136"/>
    </source>
</evidence>
<feature type="transmembrane region" description="Helical" evidence="5">
    <location>
        <begin position="302"/>
        <end position="323"/>
    </location>
</feature>
<evidence type="ECO:0000256" key="5">
    <source>
        <dbReference type="SAM" id="Phobius"/>
    </source>
</evidence>
<dbReference type="InterPro" id="IPR013525">
    <property type="entry name" value="ABC2_TM"/>
</dbReference>
<evidence type="ECO:0000313" key="8">
    <source>
        <dbReference type="Proteomes" id="UP000273977"/>
    </source>
</evidence>
<evidence type="ECO:0000256" key="1">
    <source>
        <dbReference type="ARBA" id="ARBA00004141"/>
    </source>
</evidence>
<dbReference type="AlphaFoldDB" id="A0A3N4G6Q1"/>
<feature type="transmembrane region" description="Helical" evidence="5">
    <location>
        <begin position="12"/>
        <end position="36"/>
    </location>
</feature>
<dbReference type="OrthoDB" id="266913at2"/>
<keyword evidence="4 5" id="KW-0472">Membrane</keyword>
<dbReference type="EMBL" id="RKMG01000024">
    <property type="protein sequence ID" value="RPA58452.1"/>
    <property type="molecule type" value="Genomic_DNA"/>
</dbReference>
<evidence type="ECO:0000256" key="3">
    <source>
        <dbReference type="ARBA" id="ARBA00022989"/>
    </source>
</evidence>
<keyword evidence="3 5" id="KW-1133">Transmembrane helix</keyword>
<proteinExistence type="predicted"/>
<feature type="domain" description="ABC-2 type transporter transmembrane" evidence="6">
    <location>
        <begin position="17"/>
        <end position="338"/>
    </location>
</feature>
<protein>
    <submittedName>
        <fullName evidence="7">ABC transporter permease</fullName>
    </submittedName>
</protein>
<comment type="subcellular location">
    <subcellularLocation>
        <location evidence="1">Membrane</location>
        <topology evidence="1">Multi-pass membrane protein</topology>
    </subcellularLocation>
</comment>
<dbReference type="Proteomes" id="UP000273977">
    <property type="component" value="Unassembled WGS sequence"/>
</dbReference>
<comment type="caution">
    <text evidence="7">The sequence shown here is derived from an EMBL/GenBank/DDBJ whole genome shotgun (WGS) entry which is preliminary data.</text>
</comment>
<dbReference type="GO" id="GO:0016020">
    <property type="term" value="C:membrane"/>
    <property type="evidence" value="ECO:0007669"/>
    <property type="project" value="UniProtKB-SubCell"/>
</dbReference>
<dbReference type="Pfam" id="PF12698">
    <property type="entry name" value="ABC2_membrane_3"/>
    <property type="match status" value="1"/>
</dbReference>
<dbReference type="Gene3D" id="3.40.1710.10">
    <property type="entry name" value="abc type-2 transporter like domain"/>
    <property type="match status" value="1"/>
</dbReference>
<feature type="transmembrane region" description="Helical" evidence="5">
    <location>
        <begin position="274"/>
        <end position="295"/>
    </location>
</feature>
<keyword evidence="2 5" id="KW-0812">Transmembrane</keyword>
<dbReference type="RefSeq" id="WP_123780737.1">
    <property type="nucleotide sequence ID" value="NZ_RKMG01000024.1"/>
</dbReference>
<evidence type="ECO:0000313" key="7">
    <source>
        <dbReference type="EMBL" id="RPA58452.1"/>
    </source>
</evidence>
<keyword evidence="8" id="KW-1185">Reference proteome</keyword>
<evidence type="ECO:0000256" key="2">
    <source>
        <dbReference type="ARBA" id="ARBA00022692"/>
    </source>
</evidence>
<feature type="transmembrane region" description="Helical" evidence="5">
    <location>
        <begin position="240"/>
        <end position="262"/>
    </location>
</feature>
<evidence type="ECO:0000259" key="6">
    <source>
        <dbReference type="Pfam" id="PF12698"/>
    </source>
</evidence>
<accession>A0A3N4G6Q1</accession>
<feature type="transmembrane region" description="Helical" evidence="5">
    <location>
        <begin position="197"/>
        <end position="219"/>
    </location>
</feature>
<reference evidence="7 8" key="1">
    <citation type="submission" date="2018-11" db="EMBL/GenBank/DDBJ databases">
        <title>Aerococcus sp. SJQ22, whole genome shotgun sequence.</title>
        <authorList>
            <person name="Sun L."/>
            <person name="Gao X."/>
            <person name="Chen W."/>
            <person name="Huang K."/>
        </authorList>
    </citation>
    <scope>NUCLEOTIDE SEQUENCE [LARGE SCALE GENOMIC DNA]</scope>
    <source>
        <strain evidence="7 8">SJQ22</strain>
    </source>
</reference>
<organism evidence="7 8">
    <name type="scientific">Aerococcus agrisoli</name>
    <dbReference type="NCBI Taxonomy" id="2487350"/>
    <lineage>
        <taxon>Bacteria</taxon>
        <taxon>Bacillati</taxon>
        <taxon>Bacillota</taxon>
        <taxon>Bacilli</taxon>
        <taxon>Lactobacillales</taxon>
        <taxon>Aerococcaceae</taxon>
        <taxon>Aerococcus</taxon>
    </lineage>
</organism>
<gene>
    <name evidence="7" type="ORF">EF384_07340</name>
</gene>
<name>A0A3N4G6Q1_9LACT</name>